<feature type="region of interest" description="Disordered" evidence="1">
    <location>
        <begin position="150"/>
        <end position="176"/>
    </location>
</feature>
<keyword evidence="3" id="KW-1185">Reference proteome</keyword>
<gene>
    <name evidence="2" type="ORF">K493DRAFT_319479</name>
</gene>
<dbReference type="InParanoid" id="A0A1Y1XRP8"/>
<comment type="caution">
    <text evidence="2">The sequence shown here is derived from an EMBL/GenBank/DDBJ whole genome shotgun (WGS) entry which is preliminary data.</text>
</comment>
<protein>
    <submittedName>
        <fullName evidence="2">Uncharacterized protein</fullName>
    </submittedName>
</protein>
<accession>A0A1Y1XRP8</accession>
<evidence type="ECO:0000313" key="3">
    <source>
        <dbReference type="Proteomes" id="UP000193498"/>
    </source>
</evidence>
<dbReference type="EMBL" id="MCFE01000531">
    <property type="protein sequence ID" value="ORX88420.1"/>
    <property type="molecule type" value="Genomic_DNA"/>
</dbReference>
<evidence type="ECO:0000313" key="2">
    <source>
        <dbReference type="EMBL" id="ORX88420.1"/>
    </source>
</evidence>
<feature type="compositionally biased region" description="Gly residues" evidence="1">
    <location>
        <begin position="164"/>
        <end position="176"/>
    </location>
</feature>
<dbReference type="AlphaFoldDB" id="A0A1Y1XRP8"/>
<name>A0A1Y1XRP8_9FUNG</name>
<dbReference type="Proteomes" id="UP000193498">
    <property type="component" value="Unassembled WGS sequence"/>
</dbReference>
<proteinExistence type="predicted"/>
<organism evidence="2 3">
    <name type="scientific">Basidiobolus meristosporus CBS 931.73</name>
    <dbReference type="NCBI Taxonomy" id="1314790"/>
    <lineage>
        <taxon>Eukaryota</taxon>
        <taxon>Fungi</taxon>
        <taxon>Fungi incertae sedis</taxon>
        <taxon>Zoopagomycota</taxon>
        <taxon>Entomophthoromycotina</taxon>
        <taxon>Basidiobolomycetes</taxon>
        <taxon>Basidiobolales</taxon>
        <taxon>Basidiobolaceae</taxon>
        <taxon>Basidiobolus</taxon>
    </lineage>
</organism>
<sequence length="176" mass="19595">MDPLYRKYRLNNYKTKGKVLESSKSPNIRVNKRKNVEPDIQAFYGYNLASIVPQSSLWKSSIAKRRLLAESSQLPSRLSDELASGETDDPLPRSEFLQAYHRYVSYYFTEVRPCPPVFKTIHGSGLIATGILLQEYAKYLLKPTIQGLSSGVDLEDEEEDGDEGGGGSRSGEAQGG</sequence>
<evidence type="ECO:0000256" key="1">
    <source>
        <dbReference type="SAM" id="MobiDB-lite"/>
    </source>
</evidence>
<feature type="non-terminal residue" evidence="2">
    <location>
        <position position="176"/>
    </location>
</feature>
<feature type="compositionally biased region" description="Acidic residues" evidence="1">
    <location>
        <begin position="153"/>
        <end position="163"/>
    </location>
</feature>
<reference evidence="2 3" key="1">
    <citation type="submission" date="2016-07" db="EMBL/GenBank/DDBJ databases">
        <title>Pervasive Adenine N6-methylation of Active Genes in Fungi.</title>
        <authorList>
            <consortium name="DOE Joint Genome Institute"/>
            <person name="Mondo S.J."/>
            <person name="Dannebaum R.O."/>
            <person name="Kuo R.C."/>
            <person name="Labutti K."/>
            <person name="Haridas S."/>
            <person name="Kuo A."/>
            <person name="Salamov A."/>
            <person name="Ahrendt S.R."/>
            <person name="Lipzen A."/>
            <person name="Sullivan W."/>
            <person name="Andreopoulos W.B."/>
            <person name="Clum A."/>
            <person name="Lindquist E."/>
            <person name="Daum C."/>
            <person name="Ramamoorthy G.K."/>
            <person name="Gryganskyi A."/>
            <person name="Culley D."/>
            <person name="Magnuson J.K."/>
            <person name="James T.Y."/>
            <person name="O'Malley M.A."/>
            <person name="Stajich J.E."/>
            <person name="Spatafora J.W."/>
            <person name="Visel A."/>
            <person name="Grigoriev I.V."/>
        </authorList>
    </citation>
    <scope>NUCLEOTIDE SEQUENCE [LARGE SCALE GENOMIC DNA]</scope>
    <source>
        <strain evidence="2 3">CBS 931.73</strain>
    </source>
</reference>